<dbReference type="Proteomes" id="UP001230051">
    <property type="component" value="Unassembled WGS sequence"/>
</dbReference>
<sequence length="76" mass="8494">MAVRLLKVSSLATTVFAASGFYLFDNYVDLNDISIVRFGRAAITTAVISYDYLTSLKTVPYGTEDYWAVKSKVRKT</sequence>
<keyword evidence="1" id="KW-0418">Kinase</keyword>
<protein>
    <submittedName>
        <fullName evidence="1">AarF domain-containing protein kinase 1</fullName>
    </submittedName>
</protein>
<dbReference type="AlphaFoldDB" id="A0AAD8D116"/>
<accession>A0AAD8D116</accession>
<evidence type="ECO:0000313" key="2">
    <source>
        <dbReference type="Proteomes" id="UP001230051"/>
    </source>
</evidence>
<name>A0AAD8D116_ACIOX</name>
<comment type="caution">
    <text evidence="1">The sequence shown here is derived from an EMBL/GenBank/DDBJ whole genome shotgun (WGS) entry which is preliminary data.</text>
</comment>
<evidence type="ECO:0000313" key="1">
    <source>
        <dbReference type="EMBL" id="KAK1160570.1"/>
    </source>
</evidence>
<dbReference type="GO" id="GO:0016301">
    <property type="term" value="F:kinase activity"/>
    <property type="evidence" value="ECO:0007669"/>
    <property type="project" value="UniProtKB-KW"/>
</dbReference>
<keyword evidence="2" id="KW-1185">Reference proteome</keyword>
<dbReference type="EMBL" id="JAGXEW010000020">
    <property type="protein sequence ID" value="KAK1160570.1"/>
    <property type="molecule type" value="Genomic_DNA"/>
</dbReference>
<organism evidence="1 2">
    <name type="scientific">Acipenser oxyrinchus oxyrinchus</name>
    <dbReference type="NCBI Taxonomy" id="40147"/>
    <lineage>
        <taxon>Eukaryota</taxon>
        <taxon>Metazoa</taxon>
        <taxon>Chordata</taxon>
        <taxon>Craniata</taxon>
        <taxon>Vertebrata</taxon>
        <taxon>Euteleostomi</taxon>
        <taxon>Actinopterygii</taxon>
        <taxon>Chondrostei</taxon>
        <taxon>Acipenseriformes</taxon>
        <taxon>Acipenseridae</taxon>
        <taxon>Acipenser</taxon>
    </lineage>
</organism>
<reference evidence="1" key="1">
    <citation type="submission" date="2022-02" db="EMBL/GenBank/DDBJ databases">
        <title>Atlantic sturgeon de novo genome assembly.</title>
        <authorList>
            <person name="Stock M."/>
            <person name="Klopp C."/>
            <person name="Guiguen Y."/>
            <person name="Cabau C."/>
            <person name="Parinello H."/>
            <person name="Santidrian Yebra-Pimentel E."/>
            <person name="Kuhl H."/>
            <person name="Dirks R.P."/>
            <person name="Guessner J."/>
            <person name="Wuertz S."/>
            <person name="Du K."/>
            <person name="Schartl M."/>
        </authorList>
    </citation>
    <scope>NUCLEOTIDE SEQUENCE</scope>
    <source>
        <strain evidence="1">STURGEONOMICS-FGT-2020</strain>
        <tissue evidence="1">Whole blood</tissue>
    </source>
</reference>
<keyword evidence="1" id="KW-0808">Transferase</keyword>
<gene>
    <name evidence="1" type="primary">ADCK1</name>
    <name evidence="1" type="ORF">AOXY_G20839</name>
</gene>
<proteinExistence type="predicted"/>